<feature type="transmembrane region" description="Helical" evidence="6">
    <location>
        <begin position="24"/>
        <end position="47"/>
    </location>
</feature>
<dbReference type="Pfam" id="PF03631">
    <property type="entry name" value="Virul_fac_BrkB"/>
    <property type="match status" value="1"/>
</dbReference>
<comment type="subcellular location">
    <subcellularLocation>
        <location evidence="1">Cell membrane</location>
        <topology evidence="1">Multi-pass membrane protein</topology>
    </subcellularLocation>
</comment>
<evidence type="ECO:0000256" key="5">
    <source>
        <dbReference type="ARBA" id="ARBA00023136"/>
    </source>
</evidence>
<dbReference type="PIRSF" id="PIRSF035875">
    <property type="entry name" value="RNase_BN"/>
    <property type="match status" value="1"/>
</dbReference>
<feature type="transmembrane region" description="Helical" evidence="6">
    <location>
        <begin position="197"/>
        <end position="218"/>
    </location>
</feature>
<dbReference type="RefSeq" id="WP_184663917.1">
    <property type="nucleotide sequence ID" value="NZ_JACHHB010000006.1"/>
</dbReference>
<evidence type="ECO:0000256" key="2">
    <source>
        <dbReference type="ARBA" id="ARBA00022475"/>
    </source>
</evidence>
<feature type="transmembrane region" description="Helical" evidence="6">
    <location>
        <begin position="165"/>
        <end position="185"/>
    </location>
</feature>
<keyword evidence="8" id="KW-1185">Reference proteome</keyword>
<feature type="transmembrane region" description="Helical" evidence="6">
    <location>
        <begin position="124"/>
        <end position="145"/>
    </location>
</feature>
<name>A0A840QQ70_9BACI</name>
<dbReference type="PANTHER" id="PTHR30213:SF0">
    <property type="entry name" value="UPF0761 MEMBRANE PROTEIN YIHY"/>
    <property type="match status" value="1"/>
</dbReference>
<accession>A0A840QQ70</accession>
<evidence type="ECO:0000256" key="4">
    <source>
        <dbReference type="ARBA" id="ARBA00022989"/>
    </source>
</evidence>
<keyword evidence="2" id="KW-1003">Cell membrane</keyword>
<organism evidence="7 8">
    <name type="scientific">Texcoconibacillus texcoconensis</name>
    <dbReference type="NCBI Taxonomy" id="1095777"/>
    <lineage>
        <taxon>Bacteria</taxon>
        <taxon>Bacillati</taxon>
        <taxon>Bacillota</taxon>
        <taxon>Bacilli</taxon>
        <taxon>Bacillales</taxon>
        <taxon>Bacillaceae</taxon>
        <taxon>Texcoconibacillus</taxon>
    </lineage>
</organism>
<evidence type="ECO:0000256" key="6">
    <source>
        <dbReference type="SAM" id="Phobius"/>
    </source>
</evidence>
<dbReference type="AlphaFoldDB" id="A0A840QQ70"/>
<dbReference type="GO" id="GO:0005886">
    <property type="term" value="C:plasma membrane"/>
    <property type="evidence" value="ECO:0007669"/>
    <property type="project" value="UniProtKB-SubCell"/>
</dbReference>
<keyword evidence="4 6" id="KW-1133">Transmembrane helix</keyword>
<dbReference type="InterPro" id="IPR017039">
    <property type="entry name" value="Virul_fac_BrkB"/>
</dbReference>
<feature type="transmembrane region" description="Helical" evidence="6">
    <location>
        <begin position="230"/>
        <end position="250"/>
    </location>
</feature>
<sequence>MKFLQFLYRRFRDHRLIDLGAQCAYYLLLSLFPLLIFAVTLLSYLPFTFMELYTFLKTDYIPSEVLQVVEDQWTFITHQERTGALSFGVIFTLWTASLALNAILRSLNLAYHVTEERGVILSRFMSIGLTIVLLLVVLAAFLFQIIGDQWSKYFAVESIFYNSYIFRWLLTSLLLFAVFLILYLVGPNLKLRLGEVYIGALFTTIGWQIATFGFSVYLDHFNNFTATYGTLGAIIALIIWFHLTSVLLLLGGEINAMLKEDID</sequence>
<evidence type="ECO:0000256" key="1">
    <source>
        <dbReference type="ARBA" id="ARBA00004651"/>
    </source>
</evidence>
<keyword evidence="5 6" id="KW-0472">Membrane</keyword>
<dbReference type="EMBL" id="JACHHB010000006">
    <property type="protein sequence ID" value="MBB5173473.1"/>
    <property type="molecule type" value="Genomic_DNA"/>
</dbReference>
<evidence type="ECO:0000313" key="8">
    <source>
        <dbReference type="Proteomes" id="UP000551878"/>
    </source>
</evidence>
<feature type="transmembrane region" description="Helical" evidence="6">
    <location>
        <begin position="84"/>
        <end position="104"/>
    </location>
</feature>
<gene>
    <name evidence="7" type="ORF">HNQ41_001660</name>
</gene>
<reference evidence="7 8" key="1">
    <citation type="submission" date="2020-08" db="EMBL/GenBank/DDBJ databases">
        <title>Genomic Encyclopedia of Type Strains, Phase IV (KMG-IV): sequencing the most valuable type-strain genomes for metagenomic binning, comparative biology and taxonomic classification.</title>
        <authorList>
            <person name="Goeker M."/>
        </authorList>
    </citation>
    <scope>NUCLEOTIDE SEQUENCE [LARGE SCALE GENOMIC DNA]</scope>
    <source>
        <strain evidence="7 8">DSM 24696</strain>
    </source>
</reference>
<proteinExistence type="predicted"/>
<evidence type="ECO:0000313" key="7">
    <source>
        <dbReference type="EMBL" id="MBB5173473.1"/>
    </source>
</evidence>
<comment type="caution">
    <text evidence="7">The sequence shown here is derived from an EMBL/GenBank/DDBJ whole genome shotgun (WGS) entry which is preliminary data.</text>
</comment>
<keyword evidence="3 6" id="KW-0812">Transmembrane</keyword>
<dbReference type="NCBIfam" id="TIGR00765">
    <property type="entry name" value="yihY_not_rbn"/>
    <property type="match status" value="1"/>
</dbReference>
<dbReference type="Proteomes" id="UP000551878">
    <property type="component" value="Unassembled WGS sequence"/>
</dbReference>
<dbReference type="PANTHER" id="PTHR30213">
    <property type="entry name" value="INNER MEMBRANE PROTEIN YHJD"/>
    <property type="match status" value="1"/>
</dbReference>
<evidence type="ECO:0000256" key="3">
    <source>
        <dbReference type="ARBA" id="ARBA00022692"/>
    </source>
</evidence>
<protein>
    <submittedName>
        <fullName evidence="7">Membrane protein</fullName>
    </submittedName>
</protein>